<name>A0AAD8KDR0_TARER</name>
<proteinExistence type="predicted"/>
<keyword evidence="2" id="KW-1185">Reference proteome</keyword>
<evidence type="ECO:0000313" key="2">
    <source>
        <dbReference type="Proteomes" id="UP001229421"/>
    </source>
</evidence>
<organism evidence="1 2">
    <name type="scientific">Tagetes erecta</name>
    <name type="common">African marigold</name>
    <dbReference type="NCBI Taxonomy" id="13708"/>
    <lineage>
        <taxon>Eukaryota</taxon>
        <taxon>Viridiplantae</taxon>
        <taxon>Streptophyta</taxon>
        <taxon>Embryophyta</taxon>
        <taxon>Tracheophyta</taxon>
        <taxon>Spermatophyta</taxon>
        <taxon>Magnoliopsida</taxon>
        <taxon>eudicotyledons</taxon>
        <taxon>Gunneridae</taxon>
        <taxon>Pentapetalae</taxon>
        <taxon>asterids</taxon>
        <taxon>campanulids</taxon>
        <taxon>Asterales</taxon>
        <taxon>Asteraceae</taxon>
        <taxon>Asteroideae</taxon>
        <taxon>Heliantheae alliance</taxon>
        <taxon>Tageteae</taxon>
        <taxon>Tagetes</taxon>
    </lineage>
</organism>
<evidence type="ECO:0000313" key="1">
    <source>
        <dbReference type="EMBL" id="KAK1420868.1"/>
    </source>
</evidence>
<dbReference type="Proteomes" id="UP001229421">
    <property type="component" value="Unassembled WGS sequence"/>
</dbReference>
<protein>
    <submittedName>
        <fullName evidence="1">Uncharacterized protein</fullName>
    </submittedName>
</protein>
<accession>A0AAD8KDR0</accession>
<dbReference type="EMBL" id="JAUHHV010000006">
    <property type="protein sequence ID" value="KAK1420868.1"/>
    <property type="molecule type" value="Genomic_DNA"/>
</dbReference>
<dbReference type="AlphaFoldDB" id="A0AAD8KDR0"/>
<comment type="caution">
    <text evidence="1">The sequence shown here is derived from an EMBL/GenBank/DDBJ whole genome shotgun (WGS) entry which is preliminary data.</text>
</comment>
<sequence>MRLPQCRQKTSIDVTCRVSISIFAPLSTLVISHCTNRRFLNNTCELCPLKNALVSRSCKNVVRNNGVALGSLHEPSD</sequence>
<reference evidence="1" key="1">
    <citation type="journal article" date="2023" name="bioRxiv">
        <title>Improved chromosome-level genome assembly for marigold (Tagetes erecta).</title>
        <authorList>
            <person name="Jiang F."/>
            <person name="Yuan L."/>
            <person name="Wang S."/>
            <person name="Wang H."/>
            <person name="Xu D."/>
            <person name="Wang A."/>
            <person name="Fan W."/>
        </authorList>
    </citation>
    <scope>NUCLEOTIDE SEQUENCE</scope>
    <source>
        <strain evidence="1">WSJ</strain>
        <tissue evidence="1">Leaf</tissue>
    </source>
</reference>
<gene>
    <name evidence="1" type="ORF">QVD17_22792</name>
</gene>